<dbReference type="PANTHER" id="PTHR12176">
    <property type="entry name" value="SAM-DEPENDENT METHYLTRANSFERASE SUPERFAMILY PROTEIN"/>
    <property type="match status" value="1"/>
</dbReference>
<evidence type="ECO:0000256" key="3">
    <source>
        <dbReference type="ARBA" id="ARBA00022679"/>
    </source>
</evidence>
<comment type="caution">
    <text evidence="5">The sequence shown here is derived from an EMBL/GenBank/DDBJ whole genome shotgun (WGS) entry which is preliminary data.</text>
</comment>
<keyword evidence="3" id="KW-0808">Transferase</keyword>
<evidence type="ECO:0000256" key="4">
    <source>
        <dbReference type="SAM" id="MobiDB-lite"/>
    </source>
</evidence>
<dbReference type="EMBL" id="JAWDJX010000001">
    <property type="protein sequence ID" value="KAK3059057.1"/>
    <property type="molecule type" value="Genomic_DNA"/>
</dbReference>
<feature type="region of interest" description="Disordered" evidence="4">
    <location>
        <begin position="96"/>
        <end position="115"/>
    </location>
</feature>
<keyword evidence="6" id="KW-1185">Reference proteome</keyword>
<sequence length="306" mass="34266">MPEFASHEYWEARFQNNGSAFDWLVPANTLCDIVRDNIDKTRLPKAEILNVGCGTAESSAFRELVNDPEQVHNVDYSQAAIDAAAAREKNLLQNTSSALEETSSKRDSIQRPPLDSKQPMRWSCLDLLSLNHTLTLLDEQRERGSLFDIVVDKSTSDSIACGSGATIRLPYLLSIEGWTRGILQSGLMQTVDIHSLHVLAVHLAAVTKPRTGKWIVVSYSDERFPFLPPYPKSVSQGFLPETVIKAGFPHPNQLWRLETKEKIDTTGGREETLAQRKKRLSSGAVHRQEVSHWLYVLVRTDASVTD</sequence>
<dbReference type="Proteomes" id="UP001271007">
    <property type="component" value="Unassembled WGS sequence"/>
</dbReference>
<dbReference type="InterPro" id="IPR029063">
    <property type="entry name" value="SAM-dependent_MTases_sf"/>
</dbReference>
<dbReference type="InterPro" id="IPR051419">
    <property type="entry name" value="Lys/N-term_MeTrsfase_sf"/>
</dbReference>
<dbReference type="Gene3D" id="3.40.50.150">
    <property type="entry name" value="Vaccinia Virus protein VP39"/>
    <property type="match status" value="1"/>
</dbReference>
<evidence type="ECO:0000256" key="1">
    <source>
        <dbReference type="ARBA" id="ARBA00008361"/>
    </source>
</evidence>
<protein>
    <recommendedName>
        <fullName evidence="7">Methyltransferase domain-containing protein</fullName>
    </recommendedName>
</protein>
<keyword evidence="2" id="KW-0489">Methyltransferase</keyword>
<proteinExistence type="inferred from homology"/>
<dbReference type="SUPFAM" id="SSF53335">
    <property type="entry name" value="S-adenosyl-L-methionine-dependent methyltransferases"/>
    <property type="match status" value="1"/>
</dbReference>
<evidence type="ECO:0000313" key="5">
    <source>
        <dbReference type="EMBL" id="KAK3059057.1"/>
    </source>
</evidence>
<gene>
    <name evidence="5" type="ORF">LTR09_000623</name>
</gene>
<comment type="similarity">
    <text evidence="1">Belongs to the methyltransferase superfamily.</text>
</comment>
<dbReference type="GO" id="GO:0032259">
    <property type="term" value="P:methylation"/>
    <property type="evidence" value="ECO:0007669"/>
    <property type="project" value="UniProtKB-KW"/>
</dbReference>
<evidence type="ECO:0000313" key="6">
    <source>
        <dbReference type="Proteomes" id="UP001271007"/>
    </source>
</evidence>
<dbReference type="PANTHER" id="PTHR12176:SF84">
    <property type="entry name" value="METHYLTRANSFERASE DOMAIN-CONTAINING PROTEIN"/>
    <property type="match status" value="1"/>
</dbReference>
<organism evidence="5 6">
    <name type="scientific">Extremus antarcticus</name>
    <dbReference type="NCBI Taxonomy" id="702011"/>
    <lineage>
        <taxon>Eukaryota</taxon>
        <taxon>Fungi</taxon>
        <taxon>Dikarya</taxon>
        <taxon>Ascomycota</taxon>
        <taxon>Pezizomycotina</taxon>
        <taxon>Dothideomycetes</taxon>
        <taxon>Dothideomycetidae</taxon>
        <taxon>Mycosphaerellales</taxon>
        <taxon>Extremaceae</taxon>
        <taxon>Extremus</taxon>
    </lineage>
</organism>
<accession>A0AAJ0GJZ3</accession>
<evidence type="ECO:0000256" key="2">
    <source>
        <dbReference type="ARBA" id="ARBA00022603"/>
    </source>
</evidence>
<evidence type="ECO:0008006" key="7">
    <source>
        <dbReference type="Google" id="ProtNLM"/>
    </source>
</evidence>
<dbReference type="GO" id="GO:0008168">
    <property type="term" value="F:methyltransferase activity"/>
    <property type="evidence" value="ECO:0007669"/>
    <property type="project" value="UniProtKB-KW"/>
</dbReference>
<name>A0AAJ0GJZ3_9PEZI</name>
<reference evidence="5" key="1">
    <citation type="submission" date="2023-04" db="EMBL/GenBank/DDBJ databases">
        <title>Black Yeasts Isolated from many extreme environments.</title>
        <authorList>
            <person name="Coleine C."/>
            <person name="Stajich J.E."/>
            <person name="Selbmann L."/>
        </authorList>
    </citation>
    <scope>NUCLEOTIDE SEQUENCE</scope>
    <source>
        <strain evidence="5">CCFEE 5312</strain>
    </source>
</reference>
<dbReference type="AlphaFoldDB" id="A0AAJ0GJZ3"/>